<dbReference type="SMART" id="SM00404">
    <property type="entry name" value="PTPc_motif"/>
    <property type="match status" value="1"/>
</dbReference>
<dbReference type="EMBL" id="CH991550">
    <property type="protein sequence ID" value="EDQ89501.1"/>
    <property type="molecule type" value="Genomic_DNA"/>
</dbReference>
<dbReference type="eggNOG" id="KOG0789">
    <property type="taxonomic scope" value="Eukaryota"/>
</dbReference>
<dbReference type="InterPro" id="IPR003595">
    <property type="entry name" value="Tyr_Pase_cat"/>
</dbReference>
<dbReference type="GO" id="GO:0005737">
    <property type="term" value="C:cytoplasm"/>
    <property type="evidence" value="ECO:0007669"/>
    <property type="project" value="UniProtKB-SubCell"/>
</dbReference>
<dbReference type="PROSITE" id="PS50056">
    <property type="entry name" value="TYR_PHOSPHATASE_2"/>
    <property type="match status" value="1"/>
</dbReference>
<dbReference type="Gene3D" id="3.90.190.10">
    <property type="entry name" value="Protein tyrosine phosphatase superfamily"/>
    <property type="match status" value="1"/>
</dbReference>
<dbReference type="InterPro" id="IPR000387">
    <property type="entry name" value="Tyr_Pase_dom"/>
</dbReference>
<keyword evidence="4" id="KW-0597">Phosphoprotein</keyword>
<keyword evidence="3" id="KW-0963">Cytoplasm</keyword>
<dbReference type="FunFam" id="3.90.190.10:FF:000045">
    <property type="entry name" value="Tyrosine-protein phosphatase non-receptor type 12"/>
    <property type="match status" value="1"/>
</dbReference>
<evidence type="ECO:0000256" key="1">
    <source>
        <dbReference type="ARBA" id="ARBA00004496"/>
    </source>
</evidence>
<dbReference type="InterPro" id="IPR047170">
    <property type="entry name" value="PTN12/18/22"/>
</dbReference>
<evidence type="ECO:0000256" key="3">
    <source>
        <dbReference type="ARBA" id="ARBA00022490"/>
    </source>
</evidence>
<dbReference type="OMA" id="YVAWPDQ"/>
<comment type="similarity">
    <text evidence="7">Belongs to the protein-tyrosine phosphatase family. Non-receptor class 4 subfamily.</text>
</comment>
<dbReference type="RefSeq" id="XP_001745530.1">
    <property type="nucleotide sequence ID" value="XM_001745478.1"/>
</dbReference>
<evidence type="ECO:0000313" key="11">
    <source>
        <dbReference type="EMBL" id="EDQ89501.1"/>
    </source>
</evidence>
<dbReference type="SUPFAM" id="SSF52799">
    <property type="entry name" value="(Phosphotyrosine protein) phosphatases II"/>
    <property type="match status" value="1"/>
</dbReference>
<dbReference type="KEGG" id="mbr:MONBRDRAFT_25202"/>
<keyword evidence="12" id="KW-1185">Reference proteome</keyword>
<proteinExistence type="inferred from homology"/>
<dbReference type="PANTHER" id="PTHR45983:SF2">
    <property type="entry name" value="PROTEIN-TYROSINE-PHOSPHATASE"/>
    <property type="match status" value="1"/>
</dbReference>
<evidence type="ECO:0000259" key="10">
    <source>
        <dbReference type="PROSITE" id="PS50056"/>
    </source>
</evidence>
<comment type="subcellular location">
    <subcellularLocation>
        <location evidence="1">Cytoplasm</location>
    </subcellularLocation>
</comment>
<dbReference type="GO" id="GO:0004725">
    <property type="term" value="F:protein tyrosine phosphatase activity"/>
    <property type="evidence" value="ECO:0000318"/>
    <property type="project" value="GO_Central"/>
</dbReference>
<dbReference type="SMART" id="SM00194">
    <property type="entry name" value="PTPc"/>
    <property type="match status" value="1"/>
</dbReference>
<feature type="domain" description="Tyrosine specific protein phosphatases" evidence="10">
    <location>
        <begin position="194"/>
        <end position="278"/>
    </location>
</feature>
<accession>A9UYP9</accession>
<dbReference type="GeneID" id="5890823"/>
<evidence type="ECO:0000256" key="4">
    <source>
        <dbReference type="ARBA" id="ARBA00022553"/>
    </source>
</evidence>
<dbReference type="GO" id="GO:0004726">
    <property type="term" value="F:non-membrane spanning protein tyrosine phosphatase activity"/>
    <property type="evidence" value="ECO:0007669"/>
    <property type="project" value="InterPro"/>
</dbReference>
<dbReference type="PROSITE" id="PS00383">
    <property type="entry name" value="TYR_PHOSPHATASE_1"/>
    <property type="match status" value="1"/>
</dbReference>
<name>A9UYP9_MONBE</name>
<dbReference type="EC" id="3.1.3.48" evidence="2"/>
<dbReference type="InterPro" id="IPR016130">
    <property type="entry name" value="Tyr_Pase_AS"/>
</dbReference>
<dbReference type="InterPro" id="IPR029021">
    <property type="entry name" value="Prot-tyrosine_phosphatase-like"/>
</dbReference>
<feature type="domain" description="Tyrosine-protein phosphatase" evidence="9">
    <location>
        <begin position="13"/>
        <end position="287"/>
    </location>
</feature>
<evidence type="ECO:0000256" key="7">
    <source>
        <dbReference type="ARBA" id="ARBA00034734"/>
    </source>
</evidence>
<evidence type="ECO:0000256" key="8">
    <source>
        <dbReference type="SAM" id="MobiDB-lite"/>
    </source>
</evidence>
<evidence type="ECO:0000256" key="2">
    <source>
        <dbReference type="ARBA" id="ARBA00013064"/>
    </source>
</evidence>
<keyword evidence="6" id="KW-0904">Protein phosphatase</keyword>
<dbReference type="InParanoid" id="A9UYP9"/>
<evidence type="ECO:0000256" key="5">
    <source>
        <dbReference type="ARBA" id="ARBA00022801"/>
    </source>
</evidence>
<dbReference type="InterPro" id="IPR000242">
    <property type="entry name" value="PTP_cat"/>
</dbReference>
<dbReference type="PANTHER" id="PTHR45983">
    <property type="entry name" value="TYROSINE PHOSPHATSE N18, PUTATIVE-RELATED"/>
    <property type="match status" value="1"/>
</dbReference>
<feature type="region of interest" description="Disordered" evidence="8">
    <location>
        <begin position="363"/>
        <end position="430"/>
    </location>
</feature>
<dbReference type="Pfam" id="PF00102">
    <property type="entry name" value="Y_phosphatase"/>
    <property type="match status" value="1"/>
</dbReference>
<evidence type="ECO:0000313" key="12">
    <source>
        <dbReference type="Proteomes" id="UP000001357"/>
    </source>
</evidence>
<dbReference type="AlphaFoldDB" id="A9UYP9"/>
<gene>
    <name evidence="11" type="ORF">MONBRDRAFT_25202</name>
</gene>
<feature type="compositionally biased region" description="Basic and acidic residues" evidence="8">
    <location>
        <begin position="382"/>
        <end position="396"/>
    </location>
</feature>
<dbReference type="GO" id="GO:0007165">
    <property type="term" value="P:signal transduction"/>
    <property type="evidence" value="ECO:0000318"/>
    <property type="project" value="GO_Central"/>
</dbReference>
<dbReference type="Proteomes" id="UP000001357">
    <property type="component" value="Unassembled WGS sequence"/>
</dbReference>
<evidence type="ECO:0000259" key="9">
    <source>
        <dbReference type="PROSITE" id="PS50055"/>
    </source>
</evidence>
<evidence type="ECO:0000256" key="6">
    <source>
        <dbReference type="ARBA" id="ARBA00022912"/>
    </source>
</evidence>
<dbReference type="PRINTS" id="PR00700">
    <property type="entry name" value="PRTYPHPHTASE"/>
</dbReference>
<reference evidence="11 12" key="1">
    <citation type="journal article" date="2008" name="Nature">
        <title>The genome of the choanoflagellate Monosiga brevicollis and the origin of metazoans.</title>
        <authorList>
            <consortium name="JGI Sequencing"/>
            <person name="King N."/>
            <person name="Westbrook M.J."/>
            <person name="Young S.L."/>
            <person name="Kuo A."/>
            <person name="Abedin M."/>
            <person name="Chapman J."/>
            <person name="Fairclough S."/>
            <person name="Hellsten U."/>
            <person name="Isogai Y."/>
            <person name="Letunic I."/>
            <person name="Marr M."/>
            <person name="Pincus D."/>
            <person name="Putnam N."/>
            <person name="Rokas A."/>
            <person name="Wright K.J."/>
            <person name="Zuzow R."/>
            <person name="Dirks W."/>
            <person name="Good M."/>
            <person name="Goodstein D."/>
            <person name="Lemons D."/>
            <person name="Li W."/>
            <person name="Lyons J.B."/>
            <person name="Morris A."/>
            <person name="Nichols S."/>
            <person name="Richter D.J."/>
            <person name="Salamov A."/>
            <person name="Bork P."/>
            <person name="Lim W.A."/>
            <person name="Manning G."/>
            <person name="Miller W.T."/>
            <person name="McGinnis W."/>
            <person name="Shapiro H."/>
            <person name="Tjian R."/>
            <person name="Grigoriev I.V."/>
            <person name="Rokhsar D."/>
        </authorList>
    </citation>
    <scope>NUCLEOTIDE SEQUENCE [LARGE SCALE GENOMIC DNA]</scope>
    <source>
        <strain evidence="12">MX1 / ATCC 50154</strain>
    </source>
</reference>
<dbReference type="PROSITE" id="PS50055">
    <property type="entry name" value="TYR_PHOSPHATASE_PTP"/>
    <property type="match status" value="1"/>
</dbReference>
<organism evidence="11 12">
    <name type="scientific">Monosiga brevicollis</name>
    <name type="common">Choanoflagellate</name>
    <dbReference type="NCBI Taxonomy" id="81824"/>
    <lineage>
        <taxon>Eukaryota</taxon>
        <taxon>Choanoflagellata</taxon>
        <taxon>Craspedida</taxon>
        <taxon>Salpingoecidae</taxon>
        <taxon>Monosiga</taxon>
    </lineage>
</organism>
<dbReference type="STRING" id="81824.A9UYP9"/>
<keyword evidence="5" id="KW-0378">Hydrolase</keyword>
<sequence length="430" mass="48950">MRKSDQQDALEGFGAEFQRLRDMTAAYKASTSREEGTTMHTKRKNRYKDIIPYDFNRVVLTTQRSEDEDISGSDYINASSVEHGESQCRFIASQGPLPHTLDDFWRMLWEKDVRIVVMACNIFENDRFKCAKYWPNLHEFDVFDEFEVDNMAEDAIDQDFLVRTLKVTHKGASRIIYQYHYHAWPDHGVPARPGSVMRLIAAFRERQPSDQAAPLVIHCSAGVGRTGHFLLGTICAIDIVWSMLKQMGLDAPCFDIFQVVWFLRQHRPAMVQTEDQYVFVYKAILDLVQQVLASMDNSALLPKSTAPVAMESVYDSVTPAPEAIVKIAEPVYINPAMVQACTSSVPKERLRRLSMIRVPQWRDKPLPQAGAKTDADEDDDAQCNKDEAMENKHGNDGVDNSWPPKRVKGPTGPRKVPSTWGLAIKMNYER</sequence>
<dbReference type="FunCoup" id="A9UYP9">
    <property type="interactions" value="1162"/>
</dbReference>
<protein>
    <recommendedName>
        <fullName evidence="2">protein-tyrosine-phosphatase</fullName>
        <ecNumber evidence="2">3.1.3.48</ecNumber>
    </recommendedName>
</protein>